<evidence type="ECO:0000313" key="6">
    <source>
        <dbReference type="Proteomes" id="UP000239663"/>
    </source>
</evidence>
<dbReference type="EMBL" id="PKOZ01000002">
    <property type="protein sequence ID" value="PQD96067.1"/>
    <property type="molecule type" value="Genomic_DNA"/>
</dbReference>
<dbReference type="OrthoDB" id="2080934at2"/>
<dbReference type="InterPro" id="IPR004143">
    <property type="entry name" value="BPL_LPL_catalytic"/>
</dbReference>
<sequence length="296" mass="32639">MNKDGVSNHADAVFFEGTRKMSLLRQGTWRIIDHSTSGIYMRALQSFAVDDTLCAAVGGGMSPAAARAWVHKKTVVMGIQDGRLPFLQKGVEFVQGQGYDCIVRNSGGLAVVLDEGILNLTLVFPEKSGQIGINKGYDAMWELIRHMFRDFDAEIEAGEIVGSYCPGSYDLSIDGKKFAGISQRRIRGGVAVQIYVDVCGNAADRAALIKAFYENARGDEETKFVYPDVNPDVMASLSELLSADLTVEEVVRRFLQSIKSFSDELVSEGLTGEEQPVYESYLERIEERNEKLGLLE</sequence>
<dbReference type="EC" id="2.3.1.204" evidence="3"/>
<keyword evidence="2 3" id="KW-0012">Acyltransferase</keyword>
<dbReference type="CDD" id="cd16443">
    <property type="entry name" value="LplA"/>
    <property type="match status" value="1"/>
</dbReference>
<dbReference type="GO" id="GO:0033819">
    <property type="term" value="F:lipoyl(octanoyl) transferase activity"/>
    <property type="evidence" value="ECO:0007669"/>
    <property type="project" value="InterPro"/>
</dbReference>
<accession>A0A2S7N248</accession>
<dbReference type="AlphaFoldDB" id="A0A2S7N248"/>
<dbReference type="SUPFAM" id="SSF55681">
    <property type="entry name" value="Class II aaRS and biotin synthetases"/>
    <property type="match status" value="1"/>
</dbReference>
<dbReference type="PROSITE" id="PS51733">
    <property type="entry name" value="BPL_LPL_CATALYTIC"/>
    <property type="match status" value="1"/>
</dbReference>
<feature type="active site" description="Acyl-thioester intermediate" evidence="3">
    <location>
        <position position="165"/>
    </location>
</feature>
<feature type="domain" description="BPL/LPL catalytic" evidence="4">
    <location>
        <begin position="60"/>
        <end position="245"/>
    </location>
</feature>
<dbReference type="Gene3D" id="3.30.930.10">
    <property type="entry name" value="Bira Bifunctional Protein, Domain 2"/>
    <property type="match status" value="1"/>
</dbReference>
<evidence type="ECO:0000313" key="5">
    <source>
        <dbReference type="EMBL" id="PQD96067.1"/>
    </source>
</evidence>
<comment type="function">
    <text evidence="3">Catalyzes the amidotransfer (transamidation) of the octanoyl moiety from octanoyl-GcvH to the lipoyl domain of the E2 subunit of lipoate-dependent enzymes.</text>
</comment>
<evidence type="ECO:0000256" key="1">
    <source>
        <dbReference type="ARBA" id="ARBA00022679"/>
    </source>
</evidence>
<dbReference type="GO" id="GO:0009107">
    <property type="term" value="P:lipoate biosynthetic process"/>
    <property type="evidence" value="ECO:0007669"/>
    <property type="project" value="UniProtKB-UniRule"/>
</dbReference>
<comment type="catalytic activity">
    <reaction evidence="3">
        <text>N(6)-octanoyl-L-lysyl-[glycine-cleavage complex H protein] + L-lysyl-[lipoyl-carrier protein] = N(6)-octanoyl-L-lysyl-[lipoyl-carrier protein] + L-lysyl-[glycine-cleavage complex H protein]</text>
        <dbReference type="Rhea" id="RHEA:20213"/>
        <dbReference type="Rhea" id="RHEA-COMP:10500"/>
        <dbReference type="Rhea" id="RHEA-COMP:10501"/>
        <dbReference type="Rhea" id="RHEA-COMP:10503"/>
        <dbReference type="Rhea" id="RHEA-COMP:10504"/>
        <dbReference type="ChEBI" id="CHEBI:29969"/>
        <dbReference type="ChEBI" id="CHEBI:78809"/>
        <dbReference type="EC" id="2.3.1.204"/>
    </reaction>
</comment>
<dbReference type="PANTHER" id="PTHR43679">
    <property type="entry name" value="OCTANOYLTRANSFERASE LIPM-RELATED"/>
    <property type="match status" value="1"/>
</dbReference>
<evidence type="ECO:0000259" key="4">
    <source>
        <dbReference type="PROSITE" id="PS51733"/>
    </source>
</evidence>
<dbReference type="InterPro" id="IPR024897">
    <property type="entry name" value="LipL"/>
</dbReference>
<feature type="site" description="Lowers pKa of active site Cys" evidence="3">
    <location>
        <position position="177"/>
    </location>
</feature>
<protein>
    <recommendedName>
        <fullName evidence="3">Octanoyl-[GcvH]:protein N-octanoyltransferase</fullName>
        <ecNumber evidence="3">2.3.1.204</ecNumber>
    </recommendedName>
    <alternativeName>
        <fullName evidence="3">Octanoyl-[GcvH]:E2 amidotransferase</fullName>
    </alternativeName>
</protein>
<comment type="miscellaneous">
    <text evidence="3">The reaction proceeds via a thioester-linked acyl-enzyme intermediate.</text>
</comment>
<keyword evidence="1 3" id="KW-0808">Transferase</keyword>
<dbReference type="InterPro" id="IPR050664">
    <property type="entry name" value="Octanoyltrans_LipM/LipL"/>
</dbReference>
<dbReference type="Pfam" id="PF21948">
    <property type="entry name" value="LplA-B_cat"/>
    <property type="match status" value="1"/>
</dbReference>
<dbReference type="InterPro" id="IPR045864">
    <property type="entry name" value="aa-tRNA-synth_II/BPL/LPL"/>
</dbReference>
<evidence type="ECO:0000256" key="3">
    <source>
        <dbReference type="HAMAP-Rule" id="MF_02119"/>
    </source>
</evidence>
<proteinExistence type="inferred from homology"/>
<comment type="similarity">
    <text evidence="3">Belongs to the octanoyltransferase LipL family.</text>
</comment>
<evidence type="ECO:0000256" key="2">
    <source>
        <dbReference type="ARBA" id="ARBA00023315"/>
    </source>
</evidence>
<keyword evidence="6" id="KW-1185">Reference proteome</keyword>
<name>A0A2S7N248_9BACI</name>
<comment type="caution">
    <text evidence="5">The sequence shown here is derived from an EMBL/GenBank/DDBJ whole genome shotgun (WGS) entry which is preliminary data.</text>
</comment>
<reference evidence="5 6" key="1">
    <citation type="submission" date="2017-12" db="EMBL/GenBank/DDBJ databases">
        <title>Taxonomic description and draft genome of Pradoshia cofamensis Gen. nov., sp. nov., a thermotolerant bacillale isolated from anterior gut of earthworm Eisenia fetida.</title>
        <authorList>
            <person name="Saha T."/>
            <person name="Chakraborty R."/>
        </authorList>
    </citation>
    <scope>NUCLEOTIDE SEQUENCE [LARGE SCALE GENOMIC DNA]</scope>
    <source>
        <strain evidence="5 6">EAG3</strain>
    </source>
</reference>
<dbReference type="GO" id="GO:0009249">
    <property type="term" value="P:protein lipoylation"/>
    <property type="evidence" value="ECO:0007669"/>
    <property type="project" value="UniProtKB-UniRule"/>
</dbReference>
<organism evidence="5 6">
    <name type="scientific">Pradoshia eiseniae</name>
    <dbReference type="NCBI Taxonomy" id="2064768"/>
    <lineage>
        <taxon>Bacteria</taxon>
        <taxon>Bacillati</taxon>
        <taxon>Bacillota</taxon>
        <taxon>Bacilli</taxon>
        <taxon>Bacillales</taxon>
        <taxon>Bacillaceae</taxon>
        <taxon>Pradoshia</taxon>
    </lineage>
</organism>
<comment type="pathway">
    <text evidence="3">Protein modification; protein lipoylation via endogenous pathway; protein N(6)-(lipoyl)lysine from octanoyl-[acyl-carrier-protein].</text>
</comment>
<dbReference type="Proteomes" id="UP000239663">
    <property type="component" value="Unassembled WGS sequence"/>
</dbReference>
<gene>
    <name evidence="3" type="primary">lipL</name>
    <name evidence="5" type="ORF">CYL18_05555</name>
</gene>
<dbReference type="PANTHER" id="PTHR43679:SF2">
    <property type="entry name" value="OCTANOYL-[GCVH]:PROTEIN N-OCTANOYLTRANSFERASE"/>
    <property type="match status" value="1"/>
</dbReference>
<dbReference type="HAMAP" id="MF_02119">
    <property type="entry name" value="LipL"/>
    <property type="match status" value="1"/>
</dbReference>